<dbReference type="InterPro" id="IPR057087">
    <property type="entry name" value="Gp12-like"/>
</dbReference>
<feature type="domain" description="Phage neck terminator protein gp12-like" evidence="2">
    <location>
        <begin position="134"/>
        <end position="242"/>
    </location>
</feature>
<accession>A0A0F9MYZ8</accession>
<dbReference type="AlphaFoldDB" id="A0A0F9MYZ8"/>
<dbReference type="InterPro" id="IPR039648">
    <property type="entry name" value="DHPH_N"/>
</dbReference>
<comment type="caution">
    <text evidence="3">The sequence shown here is derived from an EMBL/GenBank/DDBJ whole genome shotgun (WGS) entry which is preliminary data.</text>
</comment>
<dbReference type="Pfam" id="PF23961">
    <property type="entry name" value="Phage_tail_terminator_9"/>
    <property type="match status" value="1"/>
</dbReference>
<feature type="domain" description="Pyridine nucleotide-disulphide oxidoreductase N-terminal" evidence="1">
    <location>
        <begin position="2"/>
        <end position="61"/>
    </location>
</feature>
<name>A0A0F9MYZ8_9ZZZZ</name>
<protein>
    <submittedName>
        <fullName evidence="3">Uncharacterized protein</fullName>
    </submittedName>
</protein>
<dbReference type="Gene3D" id="3.50.50.60">
    <property type="entry name" value="FAD/NAD(P)-binding domain"/>
    <property type="match status" value="1"/>
</dbReference>
<feature type="non-terminal residue" evidence="3">
    <location>
        <position position="1"/>
    </location>
</feature>
<sequence length="265" mass="27660">VYAELGAKVTVVELTPTLLPTVDRDLVKPLQDRLKKIFTGIYLDTKVTPLARNTTTYTVTINGTPFVFVSDADATVAEITAGLVAAITGGAEPVTATDNGTDFDVASNPAGVTPFTIALTDDFDGNQTSRVLNPGGGAEIELDVTDLREITVSCQVFVRPTDSTNPAAHARNTMSIAQSSLQLPSFHQNLLDAGISVIERGPIADLSLAIEDTMESRASMDIRCYVVSSAKEFAGFINTTTGTGTVGGAAEGDISVPFDSSTGGP</sequence>
<dbReference type="Pfam" id="PF00070">
    <property type="entry name" value="Pyr_redox"/>
    <property type="match status" value="1"/>
</dbReference>
<proteinExistence type="predicted"/>
<dbReference type="SUPFAM" id="SSF51905">
    <property type="entry name" value="FAD/NAD(P)-binding domain"/>
    <property type="match status" value="1"/>
</dbReference>
<gene>
    <name evidence="3" type="ORF">LCGC14_1095100</name>
</gene>
<organism evidence="3">
    <name type="scientific">marine sediment metagenome</name>
    <dbReference type="NCBI Taxonomy" id="412755"/>
    <lineage>
        <taxon>unclassified sequences</taxon>
        <taxon>metagenomes</taxon>
        <taxon>ecological metagenomes</taxon>
    </lineage>
</organism>
<evidence type="ECO:0000259" key="1">
    <source>
        <dbReference type="Pfam" id="PF00070"/>
    </source>
</evidence>
<dbReference type="EMBL" id="LAZR01004889">
    <property type="protein sequence ID" value="KKN04677.1"/>
    <property type="molecule type" value="Genomic_DNA"/>
</dbReference>
<dbReference type="InterPro" id="IPR036188">
    <property type="entry name" value="FAD/NAD-bd_sf"/>
</dbReference>
<reference evidence="3" key="1">
    <citation type="journal article" date="2015" name="Nature">
        <title>Complex archaea that bridge the gap between prokaryotes and eukaryotes.</title>
        <authorList>
            <person name="Spang A."/>
            <person name="Saw J.H."/>
            <person name="Jorgensen S.L."/>
            <person name="Zaremba-Niedzwiedzka K."/>
            <person name="Martijn J."/>
            <person name="Lind A.E."/>
            <person name="van Eijk R."/>
            <person name="Schleper C."/>
            <person name="Guy L."/>
            <person name="Ettema T.J."/>
        </authorList>
    </citation>
    <scope>NUCLEOTIDE SEQUENCE</scope>
</reference>
<evidence type="ECO:0000313" key="3">
    <source>
        <dbReference type="EMBL" id="KKN04677.1"/>
    </source>
</evidence>
<evidence type="ECO:0000259" key="2">
    <source>
        <dbReference type="Pfam" id="PF23961"/>
    </source>
</evidence>